<dbReference type="GO" id="GO:0042129">
    <property type="term" value="P:regulation of T cell proliferation"/>
    <property type="evidence" value="ECO:0007669"/>
    <property type="project" value="TreeGrafter"/>
</dbReference>
<dbReference type="GO" id="GO:0043120">
    <property type="term" value="F:tumor necrosis factor binding"/>
    <property type="evidence" value="ECO:0007669"/>
    <property type="project" value="TreeGrafter"/>
</dbReference>
<feature type="compositionally biased region" description="Low complexity" evidence="6">
    <location>
        <begin position="340"/>
        <end position="354"/>
    </location>
</feature>
<dbReference type="GO" id="GO:0031643">
    <property type="term" value="P:positive regulation of myelination"/>
    <property type="evidence" value="ECO:0007669"/>
    <property type="project" value="TreeGrafter"/>
</dbReference>
<keyword evidence="2" id="KW-0677">Repeat</keyword>
<feature type="disulfide bond" evidence="5">
    <location>
        <begin position="51"/>
        <end position="64"/>
    </location>
</feature>
<dbReference type="GO" id="GO:0150079">
    <property type="term" value="P:negative regulation of neuroinflammatory response"/>
    <property type="evidence" value="ECO:0007669"/>
    <property type="project" value="TreeGrafter"/>
</dbReference>
<protein>
    <submittedName>
        <fullName evidence="10">Tumor necrosis factor receptor superfamily member 1B-like</fullName>
    </submittedName>
</protein>
<dbReference type="GeneTree" id="ENSGT00940000161800"/>
<evidence type="ECO:0000259" key="9">
    <source>
        <dbReference type="PROSITE" id="PS50050"/>
    </source>
</evidence>
<name>A0A8C4RZ48_ERPCA</name>
<keyword evidence="3 5" id="KW-1015">Disulfide bond</keyword>
<dbReference type="AlphaFoldDB" id="A0A8C4RZ48"/>
<evidence type="ECO:0000256" key="4">
    <source>
        <dbReference type="ARBA" id="ARBA00023180"/>
    </source>
</evidence>
<organism evidence="10 11">
    <name type="scientific">Erpetoichthys calabaricus</name>
    <name type="common">Rope fish</name>
    <name type="synonym">Calamoichthys calabaricus</name>
    <dbReference type="NCBI Taxonomy" id="27687"/>
    <lineage>
        <taxon>Eukaryota</taxon>
        <taxon>Metazoa</taxon>
        <taxon>Chordata</taxon>
        <taxon>Craniata</taxon>
        <taxon>Vertebrata</taxon>
        <taxon>Euteleostomi</taxon>
        <taxon>Actinopterygii</taxon>
        <taxon>Polypteriformes</taxon>
        <taxon>Polypteridae</taxon>
        <taxon>Erpetoichthys</taxon>
    </lineage>
</organism>
<keyword evidence="1 8" id="KW-0732">Signal</keyword>
<feature type="signal peptide" evidence="8">
    <location>
        <begin position="1"/>
        <end position="17"/>
    </location>
</feature>
<proteinExistence type="predicted"/>
<dbReference type="SMART" id="SM00208">
    <property type="entry name" value="TNFR"/>
    <property type="match status" value="4"/>
</dbReference>
<feature type="compositionally biased region" description="Polar residues" evidence="6">
    <location>
        <begin position="305"/>
        <end position="320"/>
    </location>
</feature>
<keyword evidence="7" id="KW-1133">Transmembrane helix</keyword>
<dbReference type="SUPFAM" id="SSF57586">
    <property type="entry name" value="TNF receptor-like"/>
    <property type="match status" value="2"/>
</dbReference>
<feature type="repeat" description="TNFR-Cys" evidence="5">
    <location>
        <begin position="74"/>
        <end position="114"/>
    </location>
</feature>
<gene>
    <name evidence="10" type="primary">tnfrsf1b</name>
</gene>
<feature type="chain" id="PRO_5034717395" evidence="8">
    <location>
        <begin position="18"/>
        <end position="475"/>
    </location>
</feature>
<feature type="domain" description="TNFR-Cys" evidence="9">
    <location>
        <begin position="74"/>
        <end position="114"/>
    </location>
</feature>
<feature type="disulfide bond" evidence="5">
    <location>
        <begin position="35"/>
        <end position="50"/>
    </location>
</feature>
<feature type="disulfide bond" evidence="5">
    <location>
        <begin position="96"/>
        <end position="114"/>
    </location>
</feature>
<evidence type="ECO:0000256" key="8">
    <source>
        <dbReference type="SAM" id="SignalP"/>
    </source>
</evidence>
<reference evidence="10" key="1">
    <citation type="submission" date="2021-06" db="EMBL/GenBank/DDBJ databases">
        <authorList>
            <consortium name="Wellcome Sanger Institute Data Sharing"/>
        </authorList>
    </citation>
    <scope>NUCLEOTIDE SEQUENCE [LARGE SCALE GENOMIC DNA]</scope>
</reference>
<dbReference type="InterPro" id="IPR051670">
    <property type="entry name" value="TNF_chemokine_rcpt-like"/>
</dbReference>
<keyword evidence="7" id="KW-0812">Transmembrane</keyword>
<evidence type="ECO:0000256" key="1">
    <source>
        <dbReference type="ARBA" id="ARBA00022729"/>
    </source>
</evidence>
<evidence type="ECO:0000256" key="7">
    <source>
        <dbReference type="SAM" id="Phobius"/>
    </source>
</evidence>
<feature type="disulfide bond" evidence="5">
    <location>
        <begin position="93"/>
        <end position="106"/>
    </location>
</feature>
<reference evidence="10" key="3">
    <citation type="submission" date="2025-09" db="UniProtKB">
        <authorList>
            <consortium name="Ensembl"/>
        </authorList>
    </citation>
    <scope>IDENTIFICATION</scope>
</reference>
<dbReference type="PANTHER" id="PTHR47386:SF1">
    <property type="entry name" value="TUMOR NECROSIS FACTOR RECEPTOR SUPERFAMILY MEMBER 1B"/>
    <property type="match status" value="1"/>
</dbReference>
<feature type="transmembrane region" description="Helical" evidence="7">
    <location>
        <begin position="262"/>
        <end position="286"/>
    </location>
</feature>
<dbReference type="GO" id="GO:0048714">
    <property type="term" value="P:positive regulation of oligodendrocyte differentiation"/>
    <property type="evidence" value="ECO:0007669"/>
    <property type="project" value="TreeGrafter"/>
</dbReference>
<feature type="repeat" description="TNFR-Cys" evidence="5">
    <location>
        <begin position="34"/>
        <end position="72"/>
    </location>
</feature>
<evidence type="ECO:0000313" key="10">
    <source>
        <dbReference type="Ensembl" id="ENSECRP00000009139.1"/>
    </source>
</evidence>
<dbReference type="GO" id="GO:0002724">
    <property type="term" value="P:regulation of T cell cytokine production"/>
    <property type="evidence" value="ECO:0007669"/>
    <property type="project" value="TreeGrafter"/>
</dbReference>
<sequence length="475" mass="51507">MWLLSLFAICALRSLAAGPVTEDSSPPYTSELRQCRKNNTEYYNEAIKKCCSKCPPGFFQEEECNESKNTKCKACREKTYTELWNYHRQCFQCIVCRGGTKEVAPCTTSSRRQCQCPEDSYCTTWQFPLCYRCTLLSKCPPGQGANPAGNVLTNTVCSDCPPGTFSSSLSSTEACHLHTICSDHGRTLLLPGNSTSDATCGELMTPLPVLLRTRRLPENSIPAVKSGELVTRVPPLSTDQLQPPEGTTVILQSMQNANSSTFPLVLILPLAGTVILLVAIVTVLHITKSCWLTGKKEKADGEAQQDPSVQSSSDGGQRCSSLVKASGQETQCLLEDHNSSNHSISSSATSSSNSGTNVPNCCHEQDSVAAERYQQIGTQRQNSDCTTGTNACVSVHIKAIINCHHGTSLIHKDCPAGPSETCSCSQESQYGEQDQDSVVHLSQEESYVSLMDSQQHTDKDARLAVQEADPKGLLS</sequence>
<evidence type="ECO:0000256" key="6">
    <source>
        <dbReference type="SAM" id="MobiDB-lite"/>
    </source>
</evidence>
<evidence type="ECO:0000256" key="5">
    <source>
        <dbReference type="PROSITE-ProRule" id="PRU00206"/>
    </source>
</evidence>
<feature type="region of interest" description="Disordered" evidence="6">
    <location>
        <begin position="338"/>
        <end position="358"/>
    </location>
</feature>
<evidence type="ECO:0000256" key="2">
    <source>
        <dbReference type="ARBA" id="ARBA00022737"/>
    </source>
</evidence>
<keyword evidence="11" id="KW-1185">Reference proteome</keyword>
<dbReference type="RefSeq" id="XP_028663192.1">
    <property type="nucleotide sequence ID" value="XM_028807359.2"/>
</dbReference>
<feature type="region of interest" description="Disordered" evidence="6">
    <location>
        <begin position="299"/>
        <end position="320"/>
    </location>
</feature>
<feature type="disulfide bond" evidence="5">
    <location>
        <begin position="54"/>
        <end position="72"/>
    </location>
</feature>
<dbReference type="Proteomes" id="UP000694620">
    <property type="component" value="Chromosome 8"/>
</dbReference>
<evidence type="ECO:0000256" key="3">
    <source>
        <dbReference type="ARBA" id="ARBA00023157"/>
    </source>
</evidence>
<keyword evidence="7" id="KW-0472">Membrane</keyword>
<dbReference type="Ensembl" id="ENSECRT00000009287.1">
    <property type="protein sequence ID" value="ENSECRP00000009139.1"/>
    <property type="gene ID" value="ENSECRG00000006137.1"/>
</dbReference>
<dbReference type="PROSITE" id="PS50050">
    <property type="entry name" value="TNFR_NGFR_2"/>
    <property type="match status" value="2"/>
</dbReference>
<dbReference type="PROSITE" id="PS00652">
    <property type="entry name" value="TNFR_NGFR_1"/>
    <property type="match status" value="1"/>
</dbReference>
<accession>A0A8C4RZ48</accession>
<dbReference type="Pfam" id="PF00020">
    <property type="entry name" value="TNFR_c6"/>
    <property type="match status" value="2"/>
</dbReference>
<feature type="domain" description="TNFR-Cys" evidence="9">
    <location>
        <begin position="34"/>
        <end position="72"/>
    </location>
</feature>
<dbReference type="GO" id="GO:0097191">
    <property type="term" value="P:extrinsic apoptotic signaling pathway"/>
    <property type="evidence" value="ECO:0007669"/>
    <property type="project" value="TreeGrafter"/>
</dbReference>
<dbReference type="GO" id="GO:0008630">
    <property type="term" value="P:intrinsic apoptotic signaling pathway in response to DNA damage"/>
    <property type="evidence" value="ECO:0007669"/>
    <property type="project" value="TreeGrafter"/>
</dbReference>
<dbReference type="Gene3D" id="2.10.50.10">
    <property type="entry name" value="Tumor Necrosis Factor Receptor, subunit A, domain 2"/>
    <property type="match status" value="2"/>
</dbReference>
<dbReference type="PANTHER" id="PTHR47386">
    <property type="entry name" value="TUMOR NECROSIS FACTOR RECEPTOR SUPERFAMILY MEMBER 1B"/>
    <property type="match status" value="1"/>
</dbReference>
<dbReference type="GO" id="GO:0051044">
    <property type="term" value="P:positive regulation of membrane protein ectodomain proteolysis"/>
    <property type="evidence" value="ECO:0007669"/>
    <property type="project" value="TreeGrafter"/>
</dbReference>
<dbReference type="OrthoDB" id="9950067at2759"/>
<dbReference type="GO" id="GO:0005031">
    <property type="term" value="F:tumor necrosis factor receptor activity"/>
    <property type="evidence" value="ECO:0007669"/>
    <property type="project" value="TreeGrafter"/>
</dbReference>
<reference evidence="10" key="2">
    <citation type="submission" date="2025-08" db="UniProtKB">
        <authorList>
            <consortium name="Ensembl"/>
        </authorList>
    </citation>
    <scope>IDENTIFICATION</scope>
</reference>
<feature type="disulfide bond" evidence="5">
    <location>
        <begin position="75"/>
        <end position="90"/>
    </location>
</feature>
<dbReference type="GeneID" id="114655997"/>
<dbReference type="InterPro" id="IPR001368">
    <property type="entry name" value="TNFR/NGFR_Cys_rich_reg"/>
</dbReference>
<evidence type="ECO:0000313" key="11">
    <source>
        <dbReference type="Proteomes" id="UP000694620"/>
    </source>
</evidence>
<keyword evidence="4" id="KW-0325">Glycoprotein</keyword>